<gene>
    <name evidence="1" type="ORF">B0O95_106175</name>
</gene>
<reference evidence="1 2" key="1">
    <citation type="submission" date="2018-01" db="EMBL/GenBank/DDBJ databases">
        <title>Genomic Encyclopedia of Type Strains, Phase III (KMG-III): the genomes of soil and plant-associated and newly described type strains.</title>
        <authorList>
            <person name="Whitman W."/>
        </authorList>
    </citation>
    <scope>NUCLEOTIDE SEQUENCE [LARGE SCALE GENOMIC DNA]</scope>
    <source>
        <strain evidence="1 2">HKI456</strain>
    </source>
</reference>
<name>A0A2P5KAQ8_9BURK</name>
<dbReference type="RefSeq" id="WP_104077436.1">
    <property type="nucleotide sequence ID" value="NZ_CP062179.1"/>
</dbReference>
<evidence type="ECO:0008006" key="3">
    <source>
        <dbReference type="Google" id="ProtNLM"/>
    </source>
</evidence>
<dbReference type="InterPro" id="IPR037185">
    <property type="entry name" value="EmrE-like"/>
</dbReference>
<evidence type="ECO:0000313" key="2">
    <source>
        <dbReference type="Proteomes" id="UP000243096"/>
    </source>
</evidence>
<keyword evidence="2" id="KW-1185">Reference proteome</keyword>
<dbReference type="AlphaFoldDB" id="A0A2P5KAQ8"/>
<organism evidence="1 2">
    <name type="scientific">Mycetohabitans endofungorum</name>
    <dbReference type="NCBI Taxonomy" id="417203"/>
    <lineage>
        <taxon>Bacteria</taxon>
        <taxon>Pseudomonadati</taxon>
        <taxon>Pseudomonadota</taxon>
        <taxon>Betaproteobacteria</taxon>
        <taxon>Burkholderiales</taxon>
        <taxon>Burkholderiaceae</taxon>
        <taxon>Mycetohabitans</taxon>
    </lineage>
</organism>
<dbReference type="OrthoDB" id="9809509at2"/>
<protein>
    <recommendedName>
        <fullName evidence="3">EamA-like transporter family protein</fullName>
    </recommendedName>
</protein>
<sequence>MLSALRGCGVAWLEAVAVTPAAALRAVDGTAATGTVLLCTVAAWVAQVRWPDRSESGKHLLAGSAAAGLPSWRGLLWAVEQGLGAAVMALLGALQPLLTAVVASRLFGERRSPRGWPGLLVGLAQ</sequence>
<proteinExistence type="predicted"/>
<comment type="caution">
    <text evidence="1">The sequence shown here is derived from an EMBL/GenBank/DDBJ whole genome shotgun (WGS) entry which is preliminary data.</text>
</comment>
<accession>A0A2P5KAQ8</accession>
<dbReference type="SUPFAM" id="SSF103481">
    <property type="entry name" value="Multidrug resistance efflux transporter EmrE"/>
    <property type="match status" value="1"/>
</dbReference>
<dbReference type="EMBL" id="PRDW01000006">
    <property type="protein sequence ID" value="PPB83784.1"/>
    <property type="molecule type" value="Genomic_DNA"/>
</dbReference>
<dbReference type="Proteomes" id="UP000243096">
    <property type="component" value="Unassembled WGS sequence"/>
</dbReference>
<evidence type="ECO:0000313" key="1">
    <source>
        <dbReference type="EMBL" id="PPB83784.1"/>
    </source>
</evidence>